<dbReference type="OrthoDB" id="2245455at2759"/>
<proteinExistence type="predicted"/>
<dbReference type="Proteomes" id="UP000309340">
    <property type="component" value="Unassembled WGS sequence"/>
</dbReference>
<evidence type="ECO:0000313" key="1">
    <source>
        <dbReference type="EMBL" id="TKA83263.1"/>
    </source>
</evidence>
<dbReference type="PANTHER" id="PTHR37327:SF1">
    <property type="entry name" value="MICROTUBULE INTERACTING AND TRANSPORT DOMAIN-CONTAINING PROTEIN"/>
    <property type="match status" value="1"/>
</dbReference>
<evidence type="ECO:0000313" key="2">
    <source>
        <dbReference type="Proteomes" id="UP000309340"/>
    </source>
</evidence>
<protein>
    <submittedName>
        <fullName evidence="1">Uncharacterized protein</fullName>
    </submittedName>
</protein>
<dbReference type="AlphaFoldDB" id="A0A4U0Y4V0"/>
<dbReference type="EMBL" id="NAJQ01000012">
    <property type="protein sequence ID" value="TKA83263.1"/>
    <property type="molecule type" value="Genomic_DNA"/>
</dbReference>
<dbReference type="STRING" id="329884.A0A4U0Y4V0"/>
<accession>A0A4U0Y4V0</accession>
<keyword evidence="2" id="KW-1185">Reference proteome</keyword>
<gene>
    <name evidence="1" type="ORF">B0A55_00785</name>
</gene>
<reference evidence="1 2" key="1">
    <citation type="submission" date="2017-03" db="EMBL/GenBank/DDBJ databases">
        <title>Genomes of endolithic fungi from Antarctica.</title>
        <authorList>
            <person name="Coleine C."/>
            <person name="Masonjones S."/>
            <person name="Stajich J.E."/>
        </authorList>
    </citation>
    <scope>NUCLEOTIDE SEQUENCE [LARGE SCALE GENOMIC DNA]</scope>
    <source>
        <strain evidence="1 2">CCFEE 5184</strain>
    </source>
</reference>
<comment type="caution">
    <text evidence="1">The sequence shown here is derived from an EMBL/GenBank/DDBJ whole genome shotgun (WGS) entry which is preliminary data.</text>
</comment>
<name>A0A4U0Y4V0_9PEZI</name>
<organism evidence="1 2">
    <name type="scientific">Friedmanniomyces simplex</name>
    <dbReference type="NCBI Taxonomy" id="329884"/>
    <lineage>
        <taxon>Eukaryota</taxon>
        <taxon>Fungi</taxon>
        <taxon>Dikarya</taxon>
        <taxon>Ascomycota</taxon>
        <taxon>Pezizomycotina</taxon>
        <taxon>Dothideomycetes</taxon>
        <taxon>Dothideomycetidae</taxon>
        <taxon>Mycosphaerellales</taxon>
        <taxon>Teratosphaeriaceae</taxon>
        <taxon>Friedmanniomyces</taxon>
    </lineage>
</organism>
<dbReference type="PANTHER" id="PTHR37327">
    <property type="entry name" value="CHROMOSOME 1, WHOLE GENOME SHOTGUN SEQUENCE"/>
    <property type="match status" value="1"/>
</dbReference>
<sequence length="103" mass="11722">MHPLRIRIHTPNPTQPNQHLIITCIYVPTSPRLLTTKTPQPDQIARQVEDPGLKHSSPTHVGLELSIRHAAEFFAFYICRFVLADLGTLLDKFVKRGTEWVLA</sequence>